<feature type="compositionally biased region" description="Polar residues" evidence="2">
    <location>
        <begin position="17"/>
        <end position="26"/>
    </location>
</feature>
<proteinExistence type="inferred from homology"/>
<feature type="region of interest" description="Disordered" evidence="2">
    <location>
        <begin position="125"/>
        <end position="271"/>
    </location>
</feature>
<dbReference type="EMBL" id="JAIQCJ010002108">
    <property type="protein sequence ID" value="KAJ8782496.1"/>
    <property type="molecule type" value="Genomic_DNA"/>
</dbReference>
<feature type="compositionally biased region" description="Pro residues" evidence="2">
    <location>
        <begin position="147"/>
        <end position="162"/>
    </location>
</feature>
<evidence type="ECO:0000256" key="1">
    <source>
        <dbReference type="ARBA" id="ARBA00038349"/>
    </source>
</evidence>
<feature type="compositionally biased region" description="Polar residues" evidence="2">
    <location>
        <begin position="61"/>
        <end position="71"/>
    </location>
</feature>
<evidence type="ECO:0000313" key="4">
    <source>
        <dbReference type="Proteomes" id="UP001159641"/>
    </source>
</evidence>
<dbReference type="PANTHER" id="PTHR22972:SF6">
    <property type="entry name" value="PROTEIN PEAK3"/>
    <property type="match status" value="1"/>
</dbReference>
<evidence type="ECO:0000256" key="2">
    <source>
        <dbReference type="SAM" id="MobiDB-lite"/>
    </source>
</evidence>
<feature type="compositionally biased region" description="Gly residues" evidence="2">
    <location>
        <begin position="255"/>
        <end position="265"/>
    </location>
</feature>
<keyword evidence="4" id="KW-1185">Reference proteome</keyword>
<organism evidence="3 4">
    <name type="scientific">Eschrichtius robustus</name>
    <name type="common">California gray whale</name>
    <name type="synonym">Eschrichtius gibbosus</name>
    <dbReference type="NCBI Taxonomy" id="9764"/>
    <lineage>
        <taxon>Eukaryota</taxon>
        <taxon>Metazoa</taxon>
        <taxon>Chordata</taxon>
        <taxon>Craniata</taxon>
        <taxon>Vertebrata</taxon>
        <taxon>Euteleostomi</taxon>
        <taxon>Mammalia</taxon>
        <taxon>Eutheria</taxon>
        <taxon>Laurasiatheria</taxon>
        <taxon>Artiodactyla</taxon>
        <taxon>Whippomorpha</taxon>
        <taxon>Cetacea</taxon>
        <taxon>Mysticeti</taxon>
        <taxon>Eschrichtiidae</taxon>
        <taxon>Eschrichtius</taxon>
    </lineage>
</organism>
<comment type="similarity">
    <text evidence="1">Belongs to the protein kinase superfamily.</text>
</comment>
<dbReference type="PANTHER" id="PTHR22972">
    <property type="entry name" value="SERINE/THREONINE PROTEIN KINASE"/>
    <property type="match status" value="1"/>
</dbReference>
<dbReference type="Proteomes" id="UP001159641">
    <property type="component" value="Unassembled WGS sequence"/>
</dbReference>
<dbReference type="InterPro" id="IPR051511">
    <property type="entry name" value="MitoQC_Scaffold_Kinases"/>
</dbReference>
<dbReference type="GO" id="GO:0004672">
    <property type="term" value="F:protein kinase activity"/>
    <property type="evidence" value="ECO:0007669"/>
    <property type="project" value="TreeGrafter"/>
</dbReference>
<comment type="caution">
    <text evidence="3">The sequence shown here is derived from an EMBL/GenBank/DDBJ whole genome shotgun (WGS) entry which is preliminary data.</text>
</comment>
<sequence length="460" mass="48209">MSNPEPPTETPGANAPTWPTQPTYSNLGEVRARLLPSKFCCSRTSERPATDPQPLPKKTLTRAQSLPTHKSPSPGPTRAGQPQKPLLGSRSVDESQAGDDRAGTACPPAELPFFSLDTELGLSLRRAGGPAAGGPPRRVRPAARPAPGGPPGPLPPRPPLTPPGQLALRGELRRPLLPLGAEGQGGVAPPGCQREPRLRPASSEVSLVPKPGADEPHPCGLGPQASLAPAFQPPGAVWSGARGRTSQDALEQTRGAGGGGAGAHGGPVACGDRRAAARGVRKAVALLLLQPWSARRRRLRPWPSCGPRTCCWRHRGAAQPPGPSACCWWTSAAAPRDPPAAHAQQLGRPLRELLGPGAPLATSLSVGLEHLAAQLARARPSAAGMRGALQVLLWGPRSELRGHGAPLGSWLRMHHALLVLHLAERAMGGEVPSLEDWLCCEYLAKATEDSLYLALELLWN</sequence>
<protein>
    <submittedName>
        <fullName evidence="3">Uncharacterized protein</fullName>
    </submittedName>
</protein>
<dbReference type="GO" id="GO:0015629">
    <property type="term" value="C:actin cytoskeleton"/>
    <property type="evidence" value="ECO:0007669"/>
    <property type="project" value="TreeGrafter"/>
</dbReference>
<feature type="region of interest" description="Disordered" evidence="2">
    <location>
        <begin position="1"/>
        <end position="111"/>
    </location>
</feature>
<dbReference type="GO" id="GO:0005925">
    <property type="term" value="C:focal adhesion"/>
    <property type="evidence" value="ECO:0007669"/>
    <property type="project" value="TreeGrafter"/>
</dbReference>
<gene>
    <name evidence="3" type="ORF">J1605_010020</name>
</gene>
<accession>A0AB34GUN8</accession>
<evidence type="ECO:0000313" key="3">
    <source>
        <dbReference type="EMBL" id="KAJ8782496.1"/>
    </source>
</evidence>
<dbReference type="AlphaFoldDB" id="A0AB34GUN8"/>
<name>A0AB34GUN8_ESCRO</name>
<feature type="compositionally biased region" description="Low complexity" evidence="2">
    <location>
        <begin position="163"/>
        <end position="181"/>
    </location>
</feature>
<reference evidence="3 4" key="1">
    <citation type="submission" date="2022-11" db="EMBL/GenBank/DDBJ databases">
        <title>Whole genome sequence of Eschrichtius robustus ER-17-0199.</title>
        <authorList>
            <person name="Bruniche-Olsen A."/>
            <person name="Black A.N."/>
            <person name="Fields C.J."/>
            <person name="Walden K."/>
            <person name="Dewoody J.A."/>
        </authorList>
    </citation>
    <scope>NUCLEOTIDE SEQUENCE [LARGE SCALE GENOMIC DNA]</scope>
    <source>
        <strain evidence="3">ER-17-0199</strain>
        <tissue evidence="3">Blubber</tissue>
    </source>
</reference>